<evidence type="ECO:0000256" key="9">
    <source>
        <dbReference type="ARBA" id="ARBA00022840"/>
    </source>
</evidence>
<keyword evidence="8 15" id="KW-0547">Nucleotide-binding</keyword>
<dbReference type="GO" id="GO:0005524">
    <property type="term" value="F:ATP binding"/>
    <property type="evidence" value="ECO:0007669"/>
    <property type="project" value="UniProtKB-UniRule"/>
</dbReference>
<dbReference type="GO" id="GO:0000287">
    <property type="term" value="F:magnesium ion binding"/>
    <property type="evidence" value="ECO:0007669"/>
    <property type="project" value="UniProtKB-UniRule"/>
</dbReference>
<evidence type="ECO:0000256" key="10">
    <source>
        <dbReference type="ARBA" id="ARBA00022842"/>
    </source>
</evidence>
<dbReference type="PROSITE" id="PS51447">
    <property type="entry name" value="FDX_ACB"/>
    <property type="match status" value="1"/>
</dbReference>
<dbReference type="FunFam" id="3.30.70.380:FF:000001">
    <property type="entry name" value="Phenylalanine--tRNA ligase beta subunit"/>
    <property type="match status" value="1"/>
</dbReference>
<dbReference type="PANTHER" id="PTHR10947:SF0">
    <property type="entry name" value="PHENYLALANINE--TRNA LIGASE BETA SUBUNIT"/>
    <property type="match status" value="1"/>
</dbReference>
<dbReference type="NCBIfam" id="NF045760">
    <property type="entry name" value="YtpR"/>
    <property type="match status" value="1"/>
</dbReference>
<feature type="domain" description="TRNA-binding" evidence="17">
    <location>
        <begin position="39"/>
        <end position="148"/>
    </location>
</feature>
<dbReference type="Pfam" id="PF17759">
    <property type="entry name" value="tRNA_synthFbeta"/>
    <property type="match status" value="1"/>
</dbReference>
<dbReference type="GO" id="GO:0009328">
    <property type="term" value="C:phenylalanine-tRNA ligase complex"/>
    <property type="evidence" value="ECO:0007669"/>
    <property type="project" value="TreeGrafter"/>
</dbReference>
<dbReference type="HAMAP" id="MF_00283">
    <property type="entry name" value="Phe_tRNA_synth_beta1"/>
    <property type="match status" value="1"/>
</dbReference>
<dbReference type="SUPFAM" id="SSF46955">
    <property type="entry name" value="Putative DNA-binding domain"/>
    <property type="match status" value="1"/>
</dbReference>
<evidence type="ECO:0000256" key="13">
    <source>
        <dbReference type="ARBA" id="ARBA00023146"/>
    </source>
</evidence>
<keyword evidence="13 15" id="KW-0030">Aminoacyl-tRNA synthetase</keyword>
<dbReference type="GO" id="GO:0004826">
    <property type="term" value="F:phenylalanine-tRNA ligase activity"/>
    <property type="evidence" value="ECO:0007669"/>
    <property type="project" value="UniProtKB-UniRule"/>
</dbReference>
<dbReference type="SUPFAM" id="SSF50249">
    <property type="entry name" value="Nucleic acid-binding proteins"/>
    <property type="match status" value="1"/>
</dbReference>
<dbReference type="Gene3D" id="2.40.50.140">
    <property type="entry name" value="Nucleic acid-binding proteins"/>
    <property type="match status" value="1"/>
</dbReference>
<comment type="cofactor">
    <cofactor evidence="15">
        <name>Mg(2+)</name>
        <dbReference type="ChEBI" id="CHEBI:18420"/>
    </cofactor>
    <text evidence="15">Binds 2 magnesium ions per tetramer.</text>
</comment>
<accession>A0A369Z2R3</accession>
<keyword evidence="9 15" id="KW-0067">ATP-binding</keyword>
<dbReference type="InterPro" id="IPR005147">
    <property type="entry name" value="tRNA_synthase_B5-dom"/>
</dbReference>
<evidence type="ECO:0000313" key="20">
    <source>
        <dbReference type="EMBL" id="RDE89640.1"/>
    </source>
</evidence>
<feature type="binding site" evidence="15">
    <location>
        <position position="465"/>
    </location>
    <ligand>
        <name>Mg(2+)</name>
        <dbReference type="ChEBI" id="CHEBI:18420"/>
        <note>shared with alpha subunit</note>
    </ligand>
</feature>
<keyword evidence="7 15" id="KW-0479">Metal-binding</keyword>
<evidence type="ECO:0000259" key="17">
    <source>
        <dbReference type="PROSITE" id="PS50886"/>
    </source>
</evidence>
<evidence type="ECO:0000259" key="19">
    <source>
        <dbReference type="PROSITE" id="PS51483"/>
    </source>
</evidence>
<feature type="domain" description="FDX-ACB" evidence="18">
    <location>
        <begin position="702"/>
        <end position="795"/>
    </location>
</feature>
<protein>
    <recommendedName>
        <fullName evidence="15">Phenylalanine--tRNA ligase beta subunit</fullName>
        <ecNumber evidence="15">6.1.1.20</ecNumber>
    </recommendedName>
    <alternativeName>
        <fullName evidence="15">Phenylalanyl-tRNA synthetase beta subunit</fullName>
        <shortName evidence="15">PheRS</shortName>
    </alternativeName>
</protein>
<comment type="catalytic activity">
    <reaction evidence="14 15">
        <text>tRNA(Phe) + L-phenylalanine + ATP = L-phenylalanyl-tRNA(Phe) + AMP + diphosphate + H(+)</text>
        <dbReference type="Rhea" id="RHEA:19413"/>
        <dbReference type="Rhea" id="RHEA-COMP:9668"/>
        <dbReference type="Rhea" id="RHEA-COMP:9699"/>
        <dbReference type="ChEBI" id="CHEBI:15378"/>
        <dbReference type="ChEBI" id="CHEBI:30616"/>
        <dbReference type="ChEBI" id="CHEBI:33019"/>
        <dbReference type="ChEBI" id="CHEBI:58095"/>
        <dbReference type="ChEBI" id="CHEBI:78442"/>
        <dbReference type="ChEBI" id="CHEBI:78531"/>
        <dbReference type="ChEBI" id="CHEBI:456215"/>
        <dbReference type="EC" id="6.1.1.20"/>
    </reaction>
</comment>
<comment type="subunit">
    <text evidence="3 15">Tetramer of two alpha and two beta subunits.</text>
</comment>
<dbReference type="FunFam" id="3.30.56.10:FF:000002">
    <property type="entry name" value="Phenylalanine--tRNA ligase beta subunit"/>
    <property type="match status" value="1"/>
</dbReference>
<dbReference type="SUPFAM" id="SSF54991">
    <property type="entry name" value="Anticodon-binding domain of PheRS"/>
    <property type="match status" value="1"/>
</dbReference>
<evidence type="ECO:0000256" key="15">
    <source>
        <dbReference type="HAMAP-Rule" id="MF_00283"/>
    </source>
</evidence>
<evidence type="ECO:0000256" key="8">
    <source>
        <dbReference type="ARBA" id="ARBA00022741"/>
    </source>
</evidence>
<sequence length="796" mass="87175">MKFSENWVREWVNPSISTEQLCDQITMLGLEVDGVEKVAGDFTGVVVGEVVECAQHPDADKLRVTKVNVGGDRLLDIVCGAPNCRQGLKVACATEGAVLPGDFKIKKTKLRGQPSEGMLCSFSELGIDVDADGIIELPLDAPVGTNLREYLDLDDKAIEISLTPNRADCLSIAGVAREVGVVNKQVVNQPHFDTVPATISDKVQIELNAPEACPRYLLRVVKNVNVKAQSPIWLQEKLRRCGIRTIDPIVDITNYVLLELGQPMHAFDASKVSQPVQVRLANNGEELVLLDGTTAKLQPNTLVIADQTGPLAMAGIFGGQASGVDAETTRDVILEAAFFAPLAIAGRARQYGLHTDSSHRFERGVDFTLQRHAMERATALLLDICGGEAGEICEVVSEQYLPKVNEVTLRREKLDSLLGHHIETETVTEIFERLGFAVKYANDVWTVTSASWRFDIEIEEDLIEEVARIYGYNSIPNNAPLAHLRMREHKESDLDLSRIKTALVDADYQEAITYSFVDPKVQTLLHPEIEALVLPNPISVEMSAMRVSLLSGLLGAVLYNQNRQQNRVRLFETGLRFIPDANAEFGVRQEFVLAGVITGTAKSECWTGKAETVDFFDLKGDLESILSLTEVGSRVKFVAKAHSALHPGQSASIELDGKEIGFIGTIHPLIAQKLGLNGKAVVFEILWDAIANRRVVQAKEISKFPANRRDLALVVADNVPAGDIIEACKQAGGEKLTQVNLFDVYQGIGVASGHKSLAISLTIQDNEKTLEDDEINAVISAVLNEVKQRFNAELRD</sequence>
<evidence type="ECO:0000256" key="7">
    <source>
        <dbReference type="ARBA" id="ARBA00022723"/>
    </source>
</evidence>
<keyword evidence="10 15" id="KW-0460">Magnesium</keyword>
<dbReference type="EMBL" id="QEPW01000016">
    <property type="protein sequence ID" value="RDE89640.1"/>
    <property type="molecule type" value="Genomic_DNA"/>
</dbReference>
<dbReference type="GO" id="GO:0000049">
    <property type="term" value="F:tRNA binding"/>
    <property type="evidence" value="ECO:0007669"/>
    <property type="project" value="UniProtKB-UniRule"/>
</dbReference>
<name>A0A369Z2R3_HAEPA</name>
<dbReference type="NCBIfam" id="TIGR00472">
    <property type="entry name" value="pheT_bact"/>
    <property type="match status" value="1"/>
</dbReference>
<dbReference type="AlphaFoldDB" id="A0A369Z2R3"/>
<dbReference type="InterPro" id="IPR036690">
    <property type="entry name" value="Fdx_antiC-bd_sf"/>
</dbReference>
<dbReference type="Proteomes" id="UP000253910">
    <property type="component" value="Unassembled WGS sequence"/>
</dbReference>
<evidence type="ECO:0000256" key="3">
    <source>
        <dbReference type="ARBA" id="ARBA00011209"/>
    </source>
</evidence>
<keyword evidence="11 16" id="KW-0694">RNA-binding</keyword>
<dbReference type="InterPro" id="IPR004532">
    <property type="entry name" value="Phe-tRNA-ligase_IIc_bsu_bact"/>
</dbReference>
<organism evidence="20 21">
    <name type="scientific">Haemophilus parainfluenzae</name>
    <dbReference type="NCBI Taxonomy" id="729"/>
    <lineage>
        <taxon>Bacteria</taxon>
        <taxon>Pseudomonadati</taxon>
        <taxon>Pseudomonadota</taxon>
        <taxon>Gammaproteobacteria</taxon>
        <taxon>Pasteurellales</taxon>
        <taxon>Pasteurellaceae</taxon>
        <taxon>Haemophilus</taxon>
    </lineage>
</organism>
<keyword evidence="12 15" id="KW-0648">Protein biosynthesis</keyword>
<gene>
    <name evidence="15" type="primary">pheT</name>
    <name evidence="20" type="ORF">DPV87_08490</name>
</gene>
<dbReference type="RefSeq" id="WP_111315853.1">
    <property type="nucleotide sequence ID" value="NZ_QEPW01000016.1"/>
</dbReference>
<dbReference type="InterPro" id="IPR020825">
    <property type="entry name" value="Phe-tRNA_synthase-like_B3/B4"/>
</dbReference>
<dbReference type="SMART" id="SM00874">
    <property type="entry name" value="B5"/>
    <property type="match status" value="1"/>
</dbReference>
<evidence type="ECO:0000256" key="12">
    <source>
        <dbReference type="ARBA" id="ARBA00022917"/>
    </source>
</evidence>
<dbReference type="InterPro" id="IPR005146">
    <property type="entry name" value="B3/B4_tRNA-bd"/>
</dbReference>
<dbReference type="GO" id="GO:0006432">
    <property type="term" value="P:phenylalanyl-tRNA aminoacylation"/>
    <property type="evidence" value="ECO:0007669"/>
    <property type="project" value="UniProtKB-UniRule"/>
</dbReference>
<dbReference type="InterPro" id="IPR002547">
    <property type="entry name" value="tRNA-bd_dom"/>
</dbReference>
<evidence type="ECO:0000256" key="11">
    <source>
        <dbReference type="ARBA" id="ARBA00022884"/>
    </source>
</evidence>
<dbReference type="EC" id="6.1.1.20" evidence="15"/>
<evidence type="ECO:0000256" key="2">
    <source>
        <dbReference type="ARBA" id="ARBA00008653"/>
    </source>
</evidence>
<dbReference type="FunFam" id="2.40.50.140:FF:000045">
    <property type="entry name" value="Phenylalanine--tRNA ligase beta subunit"/>
    <property type="match status" value="1"/>
</dbReference>
<dbReference type="PROSITE" id="PS51483">
    <property type="entry name" value="B5"/>
    <property type="match status" value="1"/>
</dbReference>
<feature type="binding site" evidence="15">
    <location>
        <position position="461"/>
    </location>
    <ligand>
        <name>Mg(2+)</name>
        <dbReference type="ChEBI" id="CHEBI:18420"/>
        <note>shared with alpha subunit</note>
    </ligand>
</feature>
<dbReference type="Pfam" id="PF03484">
    <property type="entry name" value="B5"/>
    <property type="match status" value="1"/>
</dbReference>
<feature type="domain" description="B5" evidence="19">
    <location>
        <begin position="402"/>
        <end position="477"/>
    </location>
</feature>
<dbReference type="InterPro" id="IPR045864">
    <property type="entry name" value="aa-tRNA-synth_II/BPL/LPL"/>
</dbReference>
<comment type="subcellular location">
    <subcellularLocation>
        <location evidence="1 15">Cytoplasm</location>
    </subcellularLocation>
</comment>
<evidence type="ECO:0000256" key="5">
    <source>
        <dbReference type="ARBA" id="ARBA00022555"/>
    </source>
</evidence>
<feature type="binding site" evidence="15">
    <location>
        <position position="464"/>
    </location>
    <ligand>
        <name>Mg(2+)</name>
        <dbReference type="ChEBI" id="CHEBI:18420"/>
        <note>shared with alpha subunit</note>
    </ligand>
</feature>
<dbReference type="InterPro" id="IPR009061">
    <property type="entry name" value="DNA-bd_dom_put_sf"/>
</dbReference>
<evidence type="ECO:0000256" key="6">
    <source>
        <dbReference type="ARBA" id="ARBA00022598"/>
    </source>
</evidence>
<dbReference type="Pfam" id="PF03147">
    <property type="entry name" value="FDX-ACB"/>
    <property type="match status" value="1"/>
</dbReference>
<dbReference type="InterPro" id="IPR012340">
    <property type="entry name" value="NA-bd_OB-fold"/>
</dbReference>
<evidence type="ECO:0000259" key="18">
    <source>
        <dbReference type="PROSITE" id="PS51447"/>
    </source>
</evidence>
<dbReference type="Gene3D" id="3.30.930.10">
    <property type="entry name" value="Bira Bifunctional Protein, Domain 2"/>
    <property type="match status" value="1"/>
</dbReference>
<dbReference type="Gene3D" id="3.30.70.380">
    <property type="entry name" value="Ferrodoxin-fold anticodon-binding domain"/>
    <property type="match status" value="1"/>
</dbReference>
<dbReference type="FunFam" id="3.50.40.10:FF:000001">
    <property type="entry name" value="Phenylalanine--tRNA ligase beta subunit"/>
    <property type="match status" value="1"/>
</dbReference>
<evidence type="ECO:0000256" key="14">
    <source>
        <dbReference type="ARBA" id="ARBA00049255"/>
    </source>
</evidence>
<proteinExistence type="inferred from homology"/>
<evidence type="ECO:0000313" key="21">
    <source>
        <dbReference type="Proteomes" id="UP000253910"/>
    </source>
</evidence>
<dbReference type="Gene3D" id="3.50.40.10">
    <property type="entry name" value="Phenylalanyl-trna Synthetase, Chain B, domain 3"/>
    <property type="match status" value="1"/>
</dbReference>
<keyword evidence="6 15" id="KW-0436">Ligase</keyword>
<comment type="similarity">
    <text evidence="2 15">Belongs to the phenylalanyl-tRNA synthetase beta subunit family. Type 1 subfamily.</text>
</comment>
<dbReference type="InterPro" id="IPR033714">
    <property type="entry name" value="tRNA_bind_bactPheRS"/>
</dbReference>
<reference evidence="20 21" key="1">
    <citation type="submission" date="2018-05" db="EMBL/GenBank/DDBJ databases">
        <title>Draft Genome Sequences for a Diverse set of 7 Haemophilus Species.</title>
        <authorList>
            <person name="Nichols M."/>
            <person name="Topaz N."/>
            <person name="Wang X."/>
            <person name="Wang X."/>
            <person name="Boxrud D."/>
        </authorList>
    </citation>
    <scope>NUCLEOTIDE SEQUENCE [LARGE SCALE GENOMIC DNA]</scope>
    <source>
        <strain evidence="20 21">C2008001710</strain>
    </source>
</reference>
<dbReference type="FunFam" id="3.30.930.10:FF:000022">
    <property type="entry name" value="Phenylalanine--tRNA ligase beta subunit"/>
    <property type="match status" value="1"/>
</dbReference>
<dbReference type="InterPro" id="IPR045060">
    <property type="entry name" value="Phe-tRNA-ligase_IIc_bsu"/>
</dbReference>
<dbReference type="SUPFAM" id="SSF55681">
    <property type="entry name" value="Class II aaRS and biotin synthetases"/>
    <property type="match status" value="1"/>
</dbReference>
<dbReference type="CDD" id="cd02796">
    <property type="entry name" value="tRNA_bind_bactPheRS"/>
    <property type="match status" value="1"/>
</dbReference>
<comment type="caution">
    <text evidence="20">The sequence shown here is derived from an EMBL/GenBank/DDBJ whole genome shotgun (WGS) entry which is preliminary data.</text>
</comment>
<dbReference type="Pfam" id="PF03483">
    <property type="entry name" value="B3_4"/>
    <property type="match status" value="1"/>
</dbReference>
<evidence type="ECO:0000256" key="4">
    <source>
        <dbReference type="ARBA" id="ARBA00022490"/>
    </source>
</evidence>
<dbReference type="SMART" id="SM00896">
    <property type="entry name" value="FDX-ACB"/>
    <property type="match status" value="1"/>
</dbReference>
<keyword evidence="4 15" id="KW-0963">Cytoplasm</keyword>
<dbReference type="InterPro" id="IPR041616">
    <property type="entry name" value="PheRS_beta_core"/>
</dbReference>
<dbReference type="InterPro" id="IPR005121">
    <property type="entry name" value="Fdx_antiC-bd"/>
</dbReference>
<dbReference type="CDD" id="cd00769">
    <property type="entry name" value="PheRS_beta_core"/>
    <property type="match status" value="1"/>
</dbReference>
<dbReference type="SUPFAM" id="SSF56037">
    <property type="entry name" value="PheT/TilS domain"/>
    <property type="match status" value="1"/>
</dbReference>
<dbReference type="Pfam" id="PF01588">
    <property type="entry name" value="tRNA_bind"/>
    <property type="match status" value="1"/>
</dbReference>
<dbReference type="PANTHER" id="PTHR10947">
    <property type="entry name" value="PHENYLALANYL-TRNA SYNTHETASE BETA CHAIN AND LEUCINE-RICH REPEAT-CONTAINING PROTEIN 47"/>
    <property type="match status" value="1"/>
</dbReference>
<dbReference type="PROSITE" id="PS50886">
    <property type="entry name" value="TRBD"/>
    <property type="match status" value="1"/>
</dbReference>
<feature type="binding site" evidence="15">
    <location>
        <position position="455"/>
    </location>
    <ligand>
        <name>Mg(2+)</name>
        <dbReference type="ChEBI" id="CHEBI:18420"/>
        <note>shared with alpha subunit</note>
    </ligand>
</feature>
<keyword evidence="5 16" id="KW-0820">tRNA-binding</keyword>
<dbReference type="Gene3D" id="3.30.56.10">
    <property type="match status" value="2"/>
</dbReference>
<dbReference type="SMART" id="SM00873">
    <property type="entry name" value="B3_4"/>
    <property type="match status" value="1"/>
</dbReference>
<evidence type="ECO:0000256" key="1">
    <source>
        <dbReference type="ARBA" id="ARBA00004496"/>
    </source>
</evidence>
<evidence type="ECO:0000256" key="16">
    <source>
        <dbReference type="PROSITE-ProRule" id="PRU00209"/>
    </source>
</evidence>